<dbReference type="Gene3D" id="3.40.50.10350">
    <property type="entry name" value="Glycerate kinase, domain 1"/>
    <property type="match status" value="1"/>
</dbReference>
<dbReference type="EMBL" id="RKRF01000009">
    <property type="protein sequence ID" value="RPF53203.1"/>
    <property type="molecule type" value="Genomic_DNA"/>
</dbReference>
<evidence type="ECO:0000256" key="4">
    <source>
        <dbReference type="PIRNR" id="PIRNR006078"/>
    </source>
</evidence>
<proteinExistence type="inferred from homology"/>
<dbReference type="InterPro" id="IPR018197">
    <property type="entry name" value="Glycerate_kinase_RE-like"/>
</dbReference>
<dbReference type="PANTHER" id="PTHR21599:SF0">
    <property type="entry name" value="GLYCERATE KINASE"/>
    <property type="match status" value="1"/>
</dbReference>
<dbReference type="InterPro" id="IPR036129">
    <property type="entry name" value="Glycerate_kinase_sf"/>
</dbReference>
<dbReference type="OrthoDB" id="9774290at2"/>
<evidence type="ECO:0000313" key="6">
    <source>
        <dbReference type="Proteomes" id="UP000276443"/>
    </source>
</evidence>
<dbReference type="InterPro" id="IPR018193">
    <property type="entry name" value="Glyc_kinase_flavodox-like_fold"/>
</dbReference>
<keyword evidence="2 4" id="KW-0808">Transferase</keyword>
<dbReference type="NCBIfam" id="TIGR00045">
    <property type="entry name" value="glycerate kinase"/>
    <property type="match status" value="1"/>
</dbReference>
<evidence type="ECO:0000313" key="5">
    <source>
        <dbReference type="EMBL" id="RPF53203.1"/>
    </source>
</evidence>
<comment type="caution">
    <text evidence="5">The sequence shown here is derived from an EMBL/GenBank/DDBJ whole genome shotgun (WGS) entry which is preliminary data.</text>
</comment>
<dbReference type="RefSeq" id="WP_124221604.1">
    <property type="nucleotide sequence ID" value="NZ_RKRF01000009.1"/>
</dbReference>
<organism evidence="5 6">
    <name type="scientific">Aquisalibacillus elongatus</name>
    <dbReference type="NCBI Taxonomy" id="485577"/>
    <lineage>
        <taxon>Bacteria</taxon>
        <taxon>Bacillati</taxon>
        <taxon>Bacillota</taxon>
        <taxon>Bacilli</taxon>
        <taxon>Bacillales</taxon>
        <taxon>Bacillaceae</taxon>
        <taxon>Aquisalibacillus</taxon>
    </lineage>
</organism>
<dbReference type="AlphaFoldDB" id="A0A3N5B765"/>
<reference evidence="5 6" key="1">
    <citation type="submission" date="2018-11" db="EMBL/GenBank/DDBJ databases">
        <title>Genomic Encyclopedia of Type Strains, Phase IV (KMG-IV): sequencing the most valuable type-strain genomes for metagenomic binning, comparative biology and taxonomic classification.</title>
        <authorList>
            <person name="Goeker M."/>
        </authorList>
    </citation>
    <scope>NUCLEOTIDE SEQUENCE [LARGE SCALE GENOMIC DNA]</scope>
    <source>
        <strain evidence="5 6">DSM 18090</strain>
    </source>
</reference>
<dbReference type="Gene3D" id="3.90.1510.10">
    <property type="entry name" value="Glycerate kinase, domain 2"/>
    <property type="match status" value="1"/>
</dbReference>
<dbReference type="SUPFAM" id="SSF110738">
    <property type="entry name" value="Glycerate kinase I"/>
    <property type="match status" value="1"/>
</dbReference>
<comment type="similarity">
    <text evidence="1 4">Belongs to the glycerate kinase type-1 family.</text>
</comment>
<dbReference type="Proteomes" id="UP000276443">
    <property type="component" value="Unassembled WGS sequence"/>
</dbReference>
<dbReference type="PANTHER" id="PTHR21599">
    <property type="entry name" value="GLYCERATE KINASE"/>
    <property type="match status" value="1"/>
</dbReference>
<dbReference type="PIRSF" id="PIRSF006078">
    <property type="entry name" value="GlxK"/>
    <property type="match status" value="1"/>
</dbReference>
<accession>A0A3N5B765</accession>
<dbReference type="Pfam" id="PF02595">
    <property type="entry name" value="Gly_kinase"/>
    <property type="match status" value="1"/>
</dbReference>
<keyword evidence="6" id="KW-1185">Reference proteome</keyword>
<evidence type="ECO:0000256" key="3">
    <source>
        <dbReference type="ARBA" id="ARBA00022777"/>
    </source>
</evidence>
<keyword evidence="3 4" id="KW-0418">Kinase</keyword>
<name>A0A3N5B765_9BACI</name>
<evidence type="ECO:0000256" key="1">
    <source>
        <dbReference type="ARBA" id="ARBA00006284"/>
    </source>
</evidence>
<dbReference type="GO" id="GO:0008887">
    <property type="term" value="F:glycerate kinase activity"/>
    <property type="evidence" value="ECO:0007669"/>
    <property type="project" value="UniProtKB-UniRule"/>
</dbReference>
<dbReference type="InterPro" id="IPR004381">
    <property type="entry name" value="Glycerate_kinase"/>
</dbReference>
<gene>
    <name evidence="5" type="ORF">EDC24_1700</name>
</gene>
<sequence length="374" mass="39720">MKITISPDSFKGSLSAKQAADIIAEAGYDVFGEIEIDQKPMADGGEGTVDALIFSTDGKRFHKEVKGPLGEQVEAYYGVHGSEQTAFVEVGNTAGLVQVPENKRNPFHTTSYGLGEIILEVVDQGYREIIIGLGGSATNDGGLGMLTALGAKFFDDSGVEVGVYGEDLLNVSQVDLSGLDERLFDIELKVASDVNNPLCGPNGASAVFGPQKGATVQQIKELDQAIGSYGSLVNEPIKDHPGAGAAGGLGFALLALGASLESGAELVGQTMGLEDTIKNSDFVVTGEGQSDHQTLYGKAPSYVAQLAKQYDKPVVLLSGAIDDPQLKLLDYFTSVFSIVNQPMTLQKAMNQVEQLLYNQSYQIFQFYKQVGESK</sequence>
<protein>
    <submittedName>
        <fullName evidence="5">Glycerate kinase</fullName>
    </submittedName>
</protein>
<evidence type="ECO:0000256" key="2">
    <source>
        <dbReference type="ARBA" id="ARBA00022679"/>
    </source>
</evidence>
<dbReference type="GO" id="GO:0031388">
    <property type="term" value="P:organic acid phosphorylation"/>
    <property type="evidence" value="ECO:0007669"/>
    <property type="project" value="UniProtKB-UniRule"/>
</dbReference>